<dbReference type="HOGENOM" id="CLU_1935182_0_0_5"/>
<proteinExistence type="predicted"/>
<reference evidence="1 2" key="1">
    <citation type="journal article" date="2013" name="Genome Announc.">
        <title>Genome sequences for three denitrifying bacterial strains isolated from a uranium- and nitrate-contaminated subsurface environment.</title>
        <authorList>
            <person name="Venkatramanan R."/>
            <person name="Prakash O."/>
            <person name="Woyke T."/>
            <person name="Chain P."/>
            <person name="Goodwin L.A."/>
            <person name="Watson D."/>
            <person name="Brooks S."/>
            <person name="Kostka J.E."/>
            <person name="Green S.J."/>
        </authorList>
    </citation>
    <scope>NUCLEOTIDE SEQUENCE [LARGE SCALE GENOMIC DNA]</scope>
    <source>
        <strain evidence="1 2">1NES1</strain>
    </source>
</reference>
<dbReference type="OrthoDB" id="9712909at2"/>
<keyword evidence="2" id="KW-1185">Reference proteome</keyword>
<sequence length="130" mass="14830">MSLLDVLGLRSPAQSTRTTFDWNGEIIDFSLWAPDAYGEYSYTTRDRSCTFTFDLKRVGAVIRIYILHQPSYGRRATDGHSTHRIGVLTDHPYICIGDRYQPTTVPDALSWAVYWSEKTAAYIRHGTSFS</sequence>
<accession>N0BAA7</accession>
<dbReference type="AlphaFoldDB" id="N0BAA7"/>
<dbReference type="RefSeq" id="WP_015597067.1">
    <property type="nucleotide sequence ID" value="NC_021172.1"/>
</dbReference>
<organism evidence="1 2">
    <name type="scientific">Hyphomicrobium denitrificans 1NES1</name>
    <dbReference type="NCBI Taxonomy" id="670307"/>
    <lineage>
        <taxon>Bacteria</taxon>
        <taxon>Pseudomonadati</taxon>
        <taxon>Pseudomonadota</taxon>
        <taxon>Alphaproteobacteria</taxon>
        <taxon>Hyphomicrobiales</taxon>
        <taxon>Hyphomicrobiaceae</taxon>
        <taxon>Hyphomicrobium</taxon>
    </lineage>
</organism>
<dbReference type="EMBL" id="CP005587">
    <property type="protein sequence ID" value="AGK57030.1"/>
    <property type="molecule type" value="Genomic_DNA"/>
</dbReference>
<name>N0BAA7_9HYPH</name>
<dbReference type="Proteomes" id="UP000005952">
    <property type="component" value="Chromosome"/>
</dbReference>
<gene>
    <name evidence="1" type="ORF">HYPDE_26748</name>
</gene>
<dbReference type="KEGG" id="hdt:HYPDE_26748"/>
<evidence type="ECO:0000313" key="1">
    <source>
        <dbReference type="EMBL" id="AGK57030.1"/>
    </source>
</evidence>
<protein>
    <submittedName>
        <fullName evidence="1">Uncharacterized protein</fullName>
    </submittedName>
</protein>
<evidence type="ECO:0000313" key="2">
    <source>
        <dbReference type="Proteomes" id="UP000005952"/>
    </source>
</evidence>
<dbReference type="STRING" id="670307.HYPDE_26748"/>